<dbReference type="Proteomes" id="UP000305282">
    <property type="component" value="Unassembled WGS sequence"/>
</dbReference>
<keyword evidence="3" id="KW-1185">Reference proteome</keyword>
<proteinExistence type="predicted"/>
<name>A0A4S5BUZ8_9ACTN</name>
<dbReference type="OrthoDB" id="5418706at2"/>
<reference evidence="2 3" key="1">
    <citation type="submission" date="2019-04" db="EMBL/GenBank/DDBJ databases">
        <title>Draft genome sequences for three unisolated Alnus-infective Frankia Sp+ strains, AgTrS, AiOr and AvVan, the first sequenced Frankia strains able to sporulate in-planta.</title>
        <authorList>
            <person name="Bethencourt L."/>
            <person name="Vautrin F."/>
            <person name="Taib N."/>
            <person name="Dubost A."/>
            <person name="Castro-Garcia L."/>
            <person name="Imbaud O."/>
            <person name="Abrouk D."/>
            <person name="Fournier P."/>
            <person name="Briolay J."/>
            <person name="Nguyen A."/>
            <person name="Normand P."/>
            <person name="Fernandez M.P."/>
            <person name="Brochier-Armanet C."/>
            <person name="Herrera-Belaroussi A."/>
        </authorList>
    </citation>
    <scope>NUCLEOTIDE SEQUENCE [LARGE SCALE GENOMIC DNA]</scope>
    <source>
        <strain evidence="2 3">AvVan</strain>
    </source>
</reference>
<gene>
    <name evidence="2" type="ORF">E7Y31_22020</name>
</gene>
<feature type="region of interest" description="Disordered" evidence="1">
    <location>
        <begin position="24"/>
        <end position="61"/>
    </location>
</feature>
<dbReference type="EMBL" id="SSXH01000919">
    <property type="protein sequence ID" value="THJ35163.1"/>
    <property type="molecule type" value="Genomic_DNA"/>
</dbReference>
<organism evidence="2 3">
    <name type="scientific">Candidatus Frankia alpina</name>
    <dbReference type="NCBI Taxonomy" id="2699483"/>
    <lineage>
        <taxon>Bacteria</taxon>
        <taxon>Bacillati</taxon>
        <taxon>Actinomycetota</taxon>
        <taxon>Actinomycetes</taxon>
        <taxon>Frankiales</taxon>
        <taxon>Frankiaceae</taxon>
        <taxon>Frankia</taxon>
    </lineage>
</organism>
<comment type="caution">
    <text evidence="2">The sequence shown here is derived from an EMBL/GenBank/DDBJ whole genome shotgun (WGS) entry which is preliminary data.</text>
</comment>
<sequence length="128" mass="13694">MPMLGRAPKGFARVVVPLSQKSPWKDEAPDAVASNVGRASVNSSAGEGSRRSWPARWKRTSRNGDPVSVFKNAGEVYAYIGKMFEIAVAESSFVEATKGTDLVVLLTQTDPDASILIDRTAADVVGQQ</sequence>
<dbReference type="RefSeq" id="WP_136449598.1">
    <property type="nucleotide sequence ID" value="NZ_SSXH01000919.1"/>
</dbReference>
<accession>A0A4S5BUZ8</accession>
<dbReference type="AlphaFoldDB" id="A0A4S5BUZ8"/>
<evidence type="ECO:0000313" key="2">
    <source>
        <dbReference type="EMBL" id="THJ35163.1"/>
    </source>
</evidence>
<protein>
    <submittedName>
        <fullName evidence="2">Uncharacterized protein</fullName>
    </submittedName>
</protein>
<evidence type="ECO:0000313" key="3">
    <source>
        <dbReference type="Proteomes" id="UP000305282"/>
    </source>
</evidence>
<evidence type="ECO:0000256" key="1">
    <source>
        <dbReference type="SAM" id="MobiDB-lite"/>
    </source>
</evidence>